<keyword evidence="1" id="KW-1133">Transmembrane helix</keyword>
<dbReference type="RefSeq" id="WP_006803347.1">
    <property type="nucleotide sequence ID" value="NZ_GG700632.1"/>
</dbReference>
<organism evidence="2 3">
    <name type="scientific">Leptotrichia hofstadii F0254</name>
    <dbReference type="NCBI Taxonomy" id="634994"/>
    <lineage>
        <taxon>Bacteria</taxon>
        <taxon>Fusobacteriati</taxon>
        <taxon>Fusobacteriota</taxon>
        <taxon>Fusobacteriia</taxon>
        <taxon>Fusobacteriales</taxon>
        <taxon>Leptotrichiaceae</taxon>
        <taxon>Leptotrichia</taxon>
    </lineage>
</organism>
<keyword evidence="1" id="KW-0472">Membrane</keyword>
<dbReference type="EMBL" id="ACVB02000005">
    <property type="protein sequence ID" value="EEX75800.1"/>
    <property type="molecule type" value="Genomic_DNA"/>
</dbReference>
<comment type="caution">
    <text evidence="2">The sequence shown here is derived from an EMBL/GenBank/DDBJ whole genome shotgun (WGS) entry which is preliminary data.</text>
</comment>
<evidence type="ECO:0000256" key="1">
    <source>
        <dbReference type="SAM" id="Phobius"/>
    </source>
</evidence>
<evidence type="ECO:0000313" key="3">
    <source>
        <dbReference type="Proteomes" id="UP000006233"/>
    </source>
</evidence>
<reference evidence="2 3" key="1">
    <citation type="submission" date="2009-09" db="EMBL/GenBank/DDBJ databases">
        <authorList>
            <person name="Weinstock G."/>
            <person name="Sodergren E."/>
            <person name="Clifton S."/>
            <person name="Fulton L."/>
            <person name="Fulton B."/>
            <person name="Courtney L."/>
            <person name="Fronick C."/>
            <person name="Harrison M."/>
            <person name="Strong C."/>
            <person name="Farmer C."/>
            <person name="Delahaunty K."/>
            <person name="Markovic C."/>
            <person name="Hall O."/>
            <person name="Minx P."/>
            <person name="Tomlinson C."/>
            <person name="Mitreva M."/>
            <person name="Nelson J."/>
            <person name="Hou S."/>
            <person name="Wollam A."/>
            <person name="Pepin K.H."/>
            <person name="Johnson M."/>
            <person name="Bhonagiri V."/>
            <person name="Nash W.E."/>
            <person name="Warren W."/>
            <person name="Chinwalla A."/>
            <person name="Mardis E.R."/>
            <person name="Wilson R.K."/>
        </authorList>
    </citation>
    <scope>NUCLEOTIDE SEQUENCE [LARGE SCALE GENOMIC DNA]</scope>
    <source>
        <strain evidence="2 3">F0254</strain>
    </source>
</reference>
<dbReference type="eggNOG" id="COG3210">
    <property type="taxonomic scope" value="Bacteria"/>
</dbReference>
<accession>C9MTZ3</accession>
<gene>
    <name evidence="2" type="ORF">GCWU000323_00011</name>
</gene>
<sequence length="45" mass="5122">MSNNLRQIAKDLRSFVKRCKDVHYSDSLLITFLVTGLLTLAPKNT</sequence>
<keyword evidence="1" id="KW-0812">Transmembrane</keyword>
<proteinExistence type="predicted"/>
<evidence type="ECO:0000313" key="2">
    <source>
        <dbReference type="EMBL" id="EEX75800.1"/>
    </source>
</evidence>
<dbReference type="Proteomes" id="UP000006233">
    <property type="component" value="Unassembled WGS sequence"/>
</dbReference>
<dbReference type="HOGENOM" id="CLU_3201560_0_0_0"/>
<dbReference type="AlphaFoldDB" id="C9MTZ3"/>
<dbReference type="STRING" id="634994.GCWU000323_00011"/>
<name>C9MTZ3_9FUSO</name>
<feature type="transmembrane region" description="Helical" evidence="1">
    <location>
        <begin position="21"/>
        <end position="41"/>
    </location>
</feature>
<protein>
    <submittedName>
        <fullName evidence="2">Uncharacterized protein</fullName>
    </submittedName>
</protein>